<evidence type="ECO:0000313" key="3">
    <source>
        <dbReference type="Proteomes" id="UP000813461"/>
    </source>
</evidence>
<dbReference type="EMBL" id="JAGMVJ010000015">
    <property type="protein sequence ID" value="KAH7080642.1"/>
    <property type="molecule type" value="Genomic_DNA"/>
</dbReference>
<keyword evidence="3" id="KW-1185">Reference proteome</keyword>
<evidence type="ECO:0000256" key="1">
    <source>
        <dbReference type="SAM" id="MobiDB-lite"/>
    </source>
</evidence>
<proteinExistence type="predicted"/>
<feature type="region of interest" description="Disordered" evidence="1">
    <location>
        <begin position="152"/>
        <end position="184"/>
    </location>
</feature>
<dbReference type="AlphaFoldDB" id="A0A8K0R235"/>
<gene>
    <name evidence="2" type="ORF">FB567DRAFT_107812</name>
</gene>
<comment type="caution">
    <text evidence="2">The sequence shown here is derived from an EMBL/GenBank/DDBJ whole genome shotgun (WGS) entry which is preliminary data.</text>
</comment>
<dbReference type="Proteomes" id="UP000813461">
    <property type="component" value="Unassembled WGS sequence"/>
</dbReference>
<organism evidence="2 3">
    <name type="scientific">Paraphoma chrysanthemicola</name>
    <dbReference type="NCBI Taxonomy" id="798071"/>
    <lineage>
        <taxon>Eukaryota</taxon>
        <taxon>Fungi</taxon>
        <taxon>Dikarya</taxon>
        <taxon>Ascomycota</taxon>
        <taxon>Pezizomycotina</taxon>
        <taxon>Dothideomycetes</taxon>
        <taxon>Pleosporomycetidae</taxon>
        <taxon>Pleosporales</taxon>
        <taxon>Pleosporineae</taxon>
        <taxon>Phaeosphaeriaceae</taxon>
        <taxon>Paraphoma</taxon>
    </lineage>
</organism>
<name>A0A8K0R235_9PLEO</name>
<protein>
    <submittedName>
        <fullName evidence="2">Uncharacterized protein</fullName>
    </submittedName>
</protein>
<dbReference type="OrthoDB" id="10568710at2759"/>
<accession>A0A8K0R235</accession>
<evidence type="ECO:0000313" key="2">
    <source>
        <dbReference type="EMBL" id="KAH7080642.1"/>
    </source>
</evidence>
<sequence>MRSTIIQTIPALRVSSGLGLGHSTHPSTRPVPVLRLLTCILNYQQPASHPCKLITMTDNTRAPPSIEHDRKRIVVGKTLKNELVHARWTPMNGSIGKPNYTKTTGETLRFADIDRSTIPKIILENTPGMAVTTSAQLTKAAVPIWLEATGQDPASWGKKEGGAENGLSRAKARKGKGKDGGRAAVSGVRKPFTILNAKKKPGKKDAAKYLKMFNNLNKEPSVKDMAQIQLATASARPRLEIPTLSGLTMFVKRPKTTTRGQRIRCSTQSGARRPRRRTVWPKF</sequence>
<reference evidence="2" key="1">
    <citation type="journal article" date="2021" name="Nat. Commun.">
        <title>Genetic determinants of endophytism in the Arabidopsis root mycobiome.</title>
        <authorList>
            <person name="Mesny F."/>
            <person name="Miyauchi S."/>
            <person name="Thiergart T."/>
            <person name="Pickel B."/>
            <person name="Atanasova L."/>
            <person name="Karlsson M."/>
            <person name="Huettel B."/>
            <person name="Barry K.W."/>
            <person name="Haridas S."/>
            <person name="Chen C."/>
            <person name="Bauer D."/>
            <person name="Andreopoulos W."/>
            <person name="Pangilinan J."/>
            <person name="LaButti K."/>
            <person name="Riley R."/>
            <person name="Lipzen A."/>
            <person name="Clum A."/>
            <person name="Drula E."/>
            <person name="Henrissat B."/>
            <person name="Kohler A."/>
            <person name="Grigoriev I.V."/>
            <person name="Martin F.M."/>
            <person name="Hacquard S."/>
        </authorList>
    </citation>
    <scope>NUCLEOTIDE SEQUENCE</scope>
    <source>
        <strain evidence="2">MPI-SDFR-AT-0120</strain>
    </source>
</reference>